<dbReference type="InterPro" id="IPR022968">
    <property type="entry name" value="Tsr3-like"/>
</dbReference>
<keyword evidence="6" id="KW-0949">S-adenosyl-L-methionine</keyword>
<name>H2C6S3_9CREN</name>
<evidence type="ECO:0000313" key="10">
    <source>
        <dbReference type="Proteomes" id="UP000003980"/>
    </source>
</evidence>
<dbReference type="HOGENOM" id="CLU_035060_4_1_2"/>
<evidence type="ECO:0000259" key="7">
    <source>
        <dbReference type="Pfam" id="PF04034"/>
    </source>
</evidence>
<gene>
    <name evidence="9" type="ORF">MetMK1DRAFT_00022650</name>
</gene>
<dbReference type="GO" id="GO:0106388">
    <property type="term" value="F:rRNA small subunit aminocarboxypropyltransferase activity"/>
    <property type="evidence" value="ECO:0007669"/>
    <property type="project" value="InterPro"/>
</dbReference>
<evidence type="ECO:0000256" key="4">
    <source>
        <dbReference type="ARBA" id="ARBA00022552"/>
    </source>
</evidence>
<dbReference type="InterPro" id="IPR007209">
    <property type="entry name" value="RNaseL-inhib-like_metal-bd_dom"/>
</dbReference>
<dbReference type="AlphaFoldDB" id="H2C6S3"/>
<evidence type="ECO:0000313" key="9">
    <source>
        <dbReference type="EMBL" id="EHP69500.1"/>
    </source>
</evidence>
<dbReference type="NCBIfam" id="NF002621">
    <property type="entry name" value="PRK02287.1"/>
    <property type="match status" value="1"/>
</dbReference>
<dbReference type="Pfam" id="PF04068">
    <property type="entry name" value="Fer4_RLI"/>
    <property type="match status" value="1"/>
</dbReference>
<keyword evidence="3" id="KW-0690">Ribosome biogenesis</keyword>
<dbReference type="Proteomes" id="UP000003980">
    <property type="component" value="Unassembled WGS sequence"/>
</dbReference>
<feature type="domain" description="RNase L inhibitor RLI-like possible metal-binding" evidence="8">
    <location>
        <begin position="3"/>
        <end position="27"/>
    </location>
</feature>
<dbReference type="PANTHER" id="PTHR20426">
    <property type="entry name" value="RIBOSOME BIOGENESIS PROTEIN TSR3 HOMOLOG"/>
    <property type="match status" value="1"/>
</dbReference>
<dbReference type="eggNOG" id="arCOG04733">
    <property type="taxonomic scope" value="Archaea"/>
</dbReference>
<proteinExistence type="predicted"/>
<protein>
    <recommendedName>
        <fullName evidence="1">16S rRNA aminocarboxypropyltransferase</fullName>
    </recommendedName>
</protein>
<organism evidence="9 10">
    <name type="scientific">Metallosphaera yellowstonensis MK1</name>
    <dbReference type="NCBI Taxonomy" id="671065"/>
    <lineage>
        <taxon>Archaea</taxon>
        <taxon>Thermoproteota</taxon>
        <taxon>Thermoprotei</taxon>
        <taxon>Sulfolobales</taxon>
        <taxon>Sulfolobaceae</taxon>
        <taxon>Metallosphaera</taxon>
    </lineage>
</organism>
<evidence type="ECO:0000256" key="6">
    <source>
        <dbReference type="ARBA" id="ARBA00022691"/>
    </source>
</evidence>
<evidence type="ECO:0000256" key="1">
    <source>
        <dbReference type="ARBA" id="ARBA00014114"/>
    </source>
</evidence>
<dbReference type="PANTHER" id="PTHR20426:SF0">
    <property type="entry name" value="18S RRNA AMINOCARBOXYPROPYLTRANSFERASE"/>
    <property type="match status" value="1"/>
</dbReference>
<dbReference type="GO" id="GO:0006364">
    <property type="term" value="P:rRNA processing"/>
    <property type="evidence" value="ECO:0007669"/>
    <property type="project" value="UniProtKB-KW"/>
</dbReference>
<keyword evidence="4" id="KW-0698">rRNA processing</keyword>
<dbReference type="STRING" id="671065.MetMK1DRAFT_00022650"/>
<reference evidence="9 10" key="1">
    <citation type="submission" date="2012-01" db="EMBL/GenBank/DDBJ databases">
        <title>Improved High-Quality Draft sequence of Metallosphaera yellowstonensis MK1.</title>
        <authorList>
            <consortium name="US DOE Joint Genome Institute"/>
            <person name="Lucas S."/>
            <person name="Han J."/>
            <person name="Cheng J.-F."/>
            <person name="Goodwin L."/>
            <person name="Pitluck S."/>
            <person name="Peters L."/>
            <person name="Teshima H."/>
            <person name="Detter J.C."/>
            <person name="Han C."/>
            <person name="Tapia R."/>
            <person name="Land M."/>
            <person name="Hauser L."/>
            <person name="Kyrpides N."/>
            <person name="Kozubal M."/>
            <person name="Macur R.E."/>
            <person name="Jay Z."/>
            <person name="Inskeep W."/>
            <person name="Woyke T."/>
        </authorList>
    </citation>
    <scope>NUCLEOTIDE SEQUENCE [LARGE SCALE GENOMIC DNA]</scope>
    <source>
        <strain evidence="9 10">MK1</strain>
    </source>
</reference>
<sequence>MEFSEDDPKKCTGRKMVRAGFAVRTNRPIGVVLNPMAHLIISVEDREVAINKGITIIDSSWNKSDERFFKRYLKYDSRRLPLLLAGNPVNFGKPFKLSSVEAAIASYYILGDLEIALRLSSLVKWGRTFVELNRELLEAYRGKDRKGIEVEESEIIGKILGEPRQ</sequence>
<keyword evidence="2" id="KW-0963">Cytoplasm</keyword>
<dbReference type="EMBL" id="JH597768">
    <property type="protein sequence ID" value="EHP69500.1"/>
    <property type="molecule type" value="Genomic_DNA"/>
</dbReference>
<accession>H2C6S3</accession>
<evidence type="ECO:0000256" key="5">
    <source>
        <dbReference type="ARBA" id="ARBA00022679"/>
    </source>
</evidence>
<evidence type="ECO:0000256" key="2">
    <source>
        <dbReference type="ARBA" id="ARBA00022490"/>
    </source>
</evidence>
<keyword evidence="5" id="KW-0808">Transferase</keyword>
<dbReference type="InterPro" id="IPR007177">
    <property type="entry name" value="Tsr3_C"/>
</dbReference>
<keyword evidence="10" id="KW-1185">Reference proteome</keyword>
<dbReference type="Pfam" id="PF04034">
    <property type="entry name" value="Ribo_biogen_C"/>
    <property type="match status" value="1"/>
</dbReference>
<evidence type="ECO:0000259" key="8">
    <source>
        <dbReference type="Pfam" id="PF04068"/>
    </source>
</evidence>
<evidence type="ECO:0000256" key="3">
    <source>
        <dbReference type="ARBA" id="ARBA00022517"/>
    </source>
</evidence>
<feature type="domain" description="16S/18S rRNA aminocarboxypropyltransferase Tsr3 C-terminal" evidence="7">
    <location>
        <begin position="31"/>
        <end position="150"/>
    </location>
</feature>